<proteinExistence type="predicted"/>
<evidence type="ECO:0000313" key="2">
    <source>
        <dbReference type="EMBL" id="CAJ1940012.1"/>
    </source>
</evidence>
<feature type="compositionally biased region" description="Polar residues" evidence="1">
    <location>
        <begin position="158"/>
        <end position="169"/>
    </location>
</feature>
<organism evidence="2 3">
    <name type="scientific">Cylindrotheca closterium</name>
    <dbReference type="NCBI Taxonomy" id="2856"/>
    <lineage>
        <taxon>Eukaryota</taxon>
        <taxon>Sar</taxon>
        <taxon>Stramenopiles</taxon>
        <taxon>Ochrophyta</taxon>
        <taxon>Bacillariophyta</taxon>
        <taxon>Bacillariophyceae</taxon>
        <taxon>Bacillariophycidae</taxon>
        <taxon>Bacillariales</taxon>
        <taxon>Bacillariaceae</taxon>
        <taxon>Cylindrotheca</taxon>
    </lineage>
</organism>
<feature type="compositionally biased region" description="Low complexity" evidence="1">
    <location>
        <begin position="394"/>
        <end position="406"/>
    </location>
</feature>
<reference evidence="2" key="1">
    <citation type="submission" date="2023-08" db="EMBL/GenBank/DDBJ databases">
        <authorList>
            <person name="Audoor S."/>
            <person name="Bilcke G."/>
        </authorList>
    </citation>
    <scope>NUCLEOTIDE SEQUENCE</scope>
</reference>
<dbReference type="AlphaFoldDB" id="A0AAD2FLB1"/>
<keyword evidence="3" id="KW-1185">Reference proteome</keyword>
<gene>
    <name evidence="2" type="ORF">CYCCA115_LOCUS6827</name>
</gene>
<comment type="caution">
    <text evidence="2">The sequence shown here is derived from an EMBL/GenBank/DDBJ whole genome shotgun (WGS) entry which is preliminary data.</text>
</comment>
<feature type="region of interest" description="Disordered" evidence="1">
    <location>
        <begin position="158"/>
        <end position="180"/>
    </location>
</feature>
<evidence type="ECO:0000256" key="1">
    <source>
        <dbReference type="SAM" id="MobiDB-lite"/>
    </source>
</evidence>
<accession>A0AAD2FLB1</accession>
<dbReference type="EMBL" id="CAKOGP040000890">
    <property type="protein sequence ID" value="CAJ1940012.1"/>
    <property type="molecule type" value="Genomic_DNA"/>
</dbReference>
<feature type="region of interest" description="Disordered" evidence="1">
    <location>
        <begin position="302"/>
        <end position="406"/>
    </location>
</feature>
<sequence>MITWLYAQHTSNDILFSANGDEVMSNCGNQRFAYTVDFIIQSYGHVENASALKSRILCALEQWPVKRCLQYDSSAGRWYPCNKASVDHWVSTVVKSRLHAVKTSRADGAKKTQKEDSTGKATQCRAFPLRIRQHNQMASADTDDNNRGMKKAKLHLNSLSSPDDVSTPQPAQPSPHRQCHMNAPSVTAAQTKPKGPAADKENYIEPTDHDMIFTDSNRSKMISRLDNQRFSRLAATYLKEYQDTAANHKSRMCSRIFHRLQQSDPPMRFLQTESVSGRYCLCPEEFAIRWIQSFLETLARRADPQNSPKESTAVNSNNSLNHHKATPNQTDQPFIGGGNMVTSQPLLRPSKVGGGAPISTIREETCIGAGRPNGNSILPIEIDDDDDDDHSHEGNSNNNNQNNIHQGLGLDQYQDQSNYIAHEHTVYIEEEEYDEEKEYQYMEQLNRAMELGFQEDCPTDEEYD</sequence>
<dbReference type="Proteomes" id="UP001295423">
    <property type="component" value="Unassembled WGS sequence"/>
</dbReference>
<evidence type="ECO:0000313" key="3">
    <source>
        <dbReference type="Proteomes" id="UP001295423"/>
    </source>
</evidence>
<protein>
    <submittedName>
        <fullName evidence="2">Uncharacterized protein</fullName>
    </submittedName>
</protein>
<name>A0AAD2FLB1_9STRA</name>
<feature type="compositionally biased region" description="Polar residues" evidence="1">
    <location>
        <begin position="304"/>
        <end position="332"/>
    </location>
</feature>